<dbReference type="Pfam" id="PF01915">
    <property type="entry name" value="Glyco_hydro_3_C"/>
    <property type="match status" value="1"/>
</dbReference>
<dbReference type="InterPro" id="IPR051915">
    <property type="entry name" value="Cellulose_Degrad_GH3"/>
</dbReference>
<evidence type="ECO:0000259" key="3">
    <source>
        <dbReference type="Pfam" id="PF00933"/>
    </source>
</evidence>
<gene>
    <name evidence="6" type="ORF">IP93_01720</name>
</gene>
<evidence type="ECO:0000313" key="6">
    <source>
        <dbReference type="EMBL" id="TWI10630.1"/>
    </source>
</evidence>
<dbReference type="SUPFAM" id="SSF51445">
    <property type="entry name" value="(Trans)glycosidases"/>
    <property type="match status" value="1"/>
</dbReference>
<sequence>MNPIRVSLLCASLLACVACATTQGQGAATPTAAGSRPTELADWPALRSGIARDPAIEARVAEILASMTLAQKVGQMTQAEIKSITPDEVREYYIGSVLNGGGSWPDKSKHTSVADWLSLSDRYHDASMATNAKIPVPVIWGTDAMHGHSNIYGATLFPHNVGLGAAHDVALIEQIAAATARGVRATGIQWVFAPAVAVVKDTRWGRSYESFSSDAALVRDYSVAYVRGAQDRFREDGNVVATAKHFLGDGATENGKDQGLARITRAEMLNEHAQGYYGAIEAGVQVVMASYNSWTDADTGEEHGKMHGARDLLTGALKDKMGFDGFVVGDWNGHGQLPGCTNASCAPAINAGVDMIMVPDDWKAFIANTIRQVEAGEIPQARIDDAVTRILRVKLRSGLFGSRPSANRFAGDVEALQHRDLARRAVRESLVLLKNEGGVLPLRRDQRVLVVGKGADSVPLQAGGWSLTWQGTDTTNADFPHADTILSGVREAVGEANVVFSADGSAAAQGGFDLVLAVVGETPYAEYNGDIAVADTVTHSRQYPEDLAVLQRVASAGKPVVTVFLSGRPRYTNDLMNLSQVFVAAWLPGSEGKGVADVLFAKRGNGVAHEFRGALGFPWPAVACPNAQTAPLFAVGHGLRHGSDARLGILPVDTTAACAEASVLPVFKMADIPPFTLHVAAGDASRAVGADLNRSFEFPTANPALRVQTVQVNTQQDAKQVTWLAPGRFYAANPARNNLIAMARADAAVQFDVVVHQRPKAPVLLSMGCGTGCGADVDLAGTLSAYSVGSKHTVKVPLACFADRGLNLGGVEVPFSISASAPFSAAFTDIKVVAGAARHADAVACRAAPATP</sequence>
<name>A0A562LSM2_9GAMM</name>
<dbReference type="Gene3D" id="3.40.50.1700">
    <property type="entry name" value="Glycoside hydrolase family 3 C-terminal domain"/>
    <property type="match status" value="1"/>
</dbReference>
<evidence type="ECO:0000256" key="1">
    <source>
        <dbReference type="ARBA" id="ARBA00022801"/>
    </source>
</evidence>
<dbReference type="GO" id="GO:0009251">
    <property type="term" value="P:glucan catabolic process"/>
    <property type="evidence" value="ECO:0007669"/>
    <property type="project" value="TreeGrafter"/>
</dbReference>
<organism evidence="6 7">
    <name type="scientific">Aerolutibacter ruishenii</name>
    <dbReference type="NCBI Taxonomy" id="686800"/>
    <lineage>
        <taxon>Bacteria</taxon>
        <taxon>Pseudomonadati</taxon>
        <taxon>Pseudomonadota</taxon>
        <taxon>Gammaproteobacteria</taxon>
        <taxon>Lysobacterales</taxon>
        <taxon>Lysobacteraceae</taxon>
        <taxon>Aerolutibacter</taxon>
    </lineage>
</organism>
<comment type="caution">
    <text evidence="6">The sequence shown here is derived from an EMBL/GenBank/DDBJ whole genome shotgun (WGS) entry which is preliminary data.</text>
</comment>
<feature type="domain" description="Glycoside hydrolase family 3 C-terminal" evidence="4">
    <location>
        <begin position="430"/>
        <end position="639"/>
    </location>
</feature>
<dbReference type="InterPro" id="IPR001764">
    <property type="entry name" value="Glyco_hydro_3_N"/>
</dbReference>
<evidence type="ECO:0000259" key="5">
    <source>
        <dbReference type="Pfam" id="PF18559"/>
    </source>
</evidence>
<feature type="domain" description="Glycoside hydrolase family 3 N-terminal" evidence="3">
    <location>
        <begin position="68"/>
        <end position="393"/>
    </location>
</feature>
<dbReference type="InterPro" id="IPR002772">
    <property type="entry name" value="Glyco_hydro_3_C"/>
</dbReference>
<dbReference type="Gene3D" id="3.20.20.300">
    <property type="entry name" value="Glycoside hydrolase, family 3, N-terminal domain"/>
    <property type="match status" value="1"/>
</dbReference>
<dbReference type="PANTHER" id="PTHR30620">
    <property type="entry name" value="PERIPLASMIC BETA-GLUCOSIDASE-RELATED"/>
    <property type="match status" value="1"/>
</dbReference>
<proteinExistence type="predicted"/>
<dbReference type="PROSITE" id="PS51257">
    <property type="entry name" value="PROKAR_LIPOPROTEIN"/>
    <property type="match status" value="1"/>
</dbReference>
<dbReference type="Proteomes" id="UP000316471">
    <property type="component" value="Unassembled WGS sequence"/>
</dbReference>
<dbReference type="InterPro" id="IPR036962">
    <property type="entry name" value="Glyco_hydro_3_N_sf"/>
</dbReference>
<evidence type="ECO:0000256" key="2">
    <source>
        <dbReference type="SAM" id="SignalP"/>
    </source>
</evidence>
<evidence type="ECO:0000259" key="4">
    <source>
        <dbReference type="Pfam" id="PF01915"/>
    </source>
</evidence>
<accession>A0A562LSM2</accession>
<keyword evidence="1" id="KW-0378">Hydrolase</keyword>
<evidence type="ECO:0000313" key="7">
    <source>
        <dbReference type="Proteomes" id="UP000316471"/>
    </source>
</evidence>
<dbReference type="Pfam" id="PF00933">
    <property type="entry name" value="Glyco_hydro_3"/>
    <property type="match status" value="1"/>
</dbReference>
<feature type="chain" id="PRO_5022037478" evidence="2">
    <location>
        <begin position="21"/>
        <end position="852"/>
    </location>
</feature>
<dbReference type="InterPro" id="IPR036881">
    <property type="entry name" value="Glyco_hydro_3_C_sf"/>
</dbReference>
<dbReference type="PRINTS" id="PR00133">
    <property type="entry name" value="GLHYDRLASE3"/>
</dbReference>
<dbReference type="GO" id="GO:0008422">
    <property type="term" value="F:beta-glucosidase activity"/>
    <property type="evidence" value="ECO:0007669"/>
    <property type="project" value="TreeGrafter"/>
</dbReference>
<dbReference type="Gene3D" id="2.60.120.430">
    <property type="entry name" value="Galactose-binding lectin"/>
    <property type="match status" value="1"/>
</dbReference>
<dbReference type="AlphaFoldDB" id="A0A562LSM2"/>
<dbReference type="EMBL" id="VLKP01000006">
    <property type="protein sequence ID" value="TWI10630.1"/>
    <property type="molecule type" value="Genomic_DNA"/>
</dbReference>
<dbReference type="PANTHER" id="PTHR30620:SF77">
    <property type="entry name" value="LYSOSOMAL BETA GLUCOSIDASE-LIKE"/>
    <property type="match status" value="1"/>
</dbReference>
<dbReference type="SUPFAM" id="SSF52279">
    <property type="entry name" value="Beta-D-glucan exohydrolase, C-terminal domain"/>
    <property type="match status" value="1"/>
</dbReference>
<dbReference type="InterPro" id="IPR017853">
    <property type="entry name" value="GH"/>
</dbReference>
<protein>
    <submittedName>
        <fullName evidence="6">Beta-glucosidase</fullName>
    </submittedName>
</protein>
<keyword evidence="2" id="KW-0732">Signal</keyword>
<dbReference type="Pfam" id="PF18559">
    <property type="entry name" value="Exop_C"/>
    <property type="match status" value="1"/>
</dbReference>
<feature type="domain" description="ExoP galactose-binding-like" evidence="5">
    <location>
        <begin position="701"/>
        <end position="831"/>
    </location>
</feature>
<dbReference type="RefSeq" id="WP_144814501.1">
    <property type="nucleotide sequence ID" value="NZ_VLKP01000006.1"/>
</dbReference>
<feature type="signal peptide" evidence="2">
    <location>
        <begin position="1"/>
        <end position="20"/>
    </location>
</feature>
<dbReference type="InterPro" id="IPR041443">
    <property type="entry name" value="Exop_C"/>
</dbReference>
<reference evidence="6 7" key="1">
    <citation type="journal article" date="2015" name="Stand. Genomic Sci.">
        <title>Genomic Encyclopedia of Bacterial and Archaeal Type Strains, Phase III: the genomes of soil and plant-associated and newly described type strains.</title>
        <authorList>
            <person name="Whitman W.B."/>
            <person name="Woyke T."/>
            <person name="Klenk H.P."/>
            <person name="Zhou Y."/>
            <person name="Lilburn T.G."/>
            <person name="Beck B.J."/>
            <person name="De Vos P."/>
            <person name="Vandamme P."/>
            <person name="Eisen J.A."/>
            <person name="Garrity G."/>
            <person name="Hugenholtz P."/>
            <person name="Kyrpides N.C."/>
        </authorList>
    </citation>
    <scope>NUCLEOTIDE SEQUENCE [LARGE SCALE GENOMIC DNA]</scope>
    <source>
        <strain evidence="6 7">CGMCC 1.10136</strain>
    </source>
</reference>
<keyword evidence="7" id="KW-1185">Reference proteome</keyword>
<dbReference type="OrthoDB" id="9781691at2"/>